<accession>A0A0F0KYU0</accession>
<proteinExistence type="predicted"/>
<dbReference type="EMBL" id="JYIU01000024">
    <property type="protein sequence ID" value="KJL26057.1"/>
    <property type="molecule type" value="Genomic_DNA"/>
</dbReference>
<gene>
    <name evidence="1" type="ORF">RN50_00342</name>
</gene>
<organism evidence="1 2">
    <name type="scientific">Microbacterium foliorum</name>
    <dbReference type="NCBI Taxonomy" id="104336"/>
    <lineage>
        <taxon>Bacteria</taxon>
        <taxon>Bacillati</taxon>
        <taxon>Actinomycetota</taxon>
        <taxon>Actinomycetes</taxon>
        <taxon>Micrococcales</taxon>
        <taxon>Microbacteriaceae</taxon>
        <taxon>Microbacterium</taxon>
    </lineage>
</organism>
<sequence length="308" mass="33316">MTHTMQPAPSNHNPACQRAAQVGCDCDCSGMMHQSNILVAAFESAKTPPEFDRELTKLFGSAFRTISIDPTSSEATRRLWEPIASATAQKQRSQSEQRIVDVAVRDVLRIVHSIPLSGKVGWLPLLEAVTCHTSWRSVANQVQRLSGQHDEASGFFWSSALAAALGAGAKARPAPAPTAMDIANFPGTQSTVFDEARHPRARSGNTVKTIKEVALPAAFNVAADTLATALASSPLPVQEKLTVVAIAGLVTSADLWRHPAAVRYLLLPAIRFLRSNFGGKFSLDNQAKLTEQIIEDELKQKWKDGGVW</sequence>
<evidence type="ECO:0000313" key="1">
    <source>
        <dbReference type="EMBL" id="KJL26057.1"/>
    </source>
</evidence>
<dbReference type="AlphaFoldDB" id="A0A0F0KYU0"/>
<dbReference type="PATRIC" id="fig|104336.4.peg.358"/>
<name>A0A0F0KYU0_9MICO</name>
<protein>
    <submittedName>
        <fullName evidence="1">Uncharacterized protein</fullName>
    </submittedName>
</protein>
<evidence type="ECO:0000313" key="2">
    <source>
        <dbReference type="Proteomes" id="UP000033572"/>
    </source>
</evidence>
<comment type="caution">
    <text evidence="1">The sequence shown here is derived from an EMBL/GenBank/DDBJ whole genome shotgun (WGS) entry which is preliminary data.</text>
</comment>
<reference evidence="1 2" key="1">
    <citation type="submission" date="2015-02" db="EMBL/GenBank/DDBJ databases">
        <title>Draft genome sequences of ten Microbacterium spp. with emphasis on heavy metal contaminated environments.</title>
        <authorList>
            <person name="Corretto E."/>
        </authorList>
    </citation>
    <scope>NUCLEOTIDE SEQUENCE [LARGE SCALE GENOMIC DNA]</scope>
    <source>
        <strain evidence="1 2">DSM 12966</strain>
    </source>
</reference>
<dbReference type="Proteomes" id="UP000033572">
    <property type="component" value="Unassembled WGS sequence"/>
</dbReference>
<dbReference type="GeneID" id="94442968"/>
<keyword evidence="2" id="KW-1185">Reference proteome</keyword>
<dbReference type="RefSeq" id="WP_156149236.1">
    <property type="nucleotide sequence ID" value="NZ_CP031425.1"/>
</dbReference>